<protein>
    <submittedName>
        <fullName evidence="2">Uncharacterized protein</fullName>
    </submittedName>
</protein>
<dbReference type="AlphaFoldDB" id="A0A0R3N687"/>
<dbReference type="InterPro" id="IPR003107">
    <property type="entry name" value="HAT"/>
</dbReference>
<dbReference type="PANTHER" id="PTHR12558">
    <property type="entry name" value="CELL DIVISION CYCLE 16,23,27"/>
    <property type="match status" value="1"/>
</dbReference>
<dbReference type="InterPro" id="IPR011990">
    <property type="entry name" value="TPR-like_helical_dom_sf"/>
</dbReference>
<keyword evidence="1" id="KW-0802">TPR repeat</keyword>
<dbReference type="GO" id="GO:0006396">
    <property type="term" value="P:RNA processing"/>
    <property type="evidence" value="ECO:0007669"/>
    <property type="project" value="InterPro"/>
</dbReference>
<dbReference type="EMBL" id="LLYB01000034">
    <property type="protein sequence ID" value="KRR27890.1"/>
    <property type="molecule type" value="Genomic_DNA"/>
</dbReference>
<sequence>MKQQVGQAFRIRSALALLLVTGLAGCGSPEQNAQKYYESGMALIEKKDDLEARKELLKAIKYKSDKVEVWRALAGVDERTKSTSLFLDLRRIVELDPNDLNARLRLARIMVGGGAAEAALRVVDAANEGDKPNAELHALRAIILLRTNDNPGAIREAQRAYEIDPANIDAISLLASKKVADGDLDGGLKLLDSVPADKDEARITLQKIDTYARKKDLGKAEELLRKLIAQNPREAAYQAQLLQFLIAQRKFVEAEKEFRARAEANPTDSKLGLDLVRFLIATKGADTGRAELEARIKAGGDDFDYQIALAELNLGQNRVDDAVQALQKLANTAATPEKKLSAQVKLAEIHVAKSNKAAAEPLIADILSKDRRNAGALRLRAAMSIDKGQFDSAISDLREALNDQPKSVELLSLMAVAYERSGKAELADRQYADALKSSNSNPDVVLRYVAFLQRKGDAARAEEILTEAASRNSGNLQIWSALGQVRLSRQNWAGALAIADAIGRVDEGRVVAEQIRAAALAGQNKIEESIAALEAAHKAAPDAPQPVLALASAYVKQGKPDKASALLQAMSNKFPANAQLLVFLGQAKLAEKKNDEALQSFKKAVEQQPKEPAGYTALTDLYVQGKDFDAADKVLKAGLAELPDNVAFRLSLAGLQIQRGNNDAAISQYETILQDQPNSTVAINNLASLLLDNRSDKPSLERAFELSEKLKNANAPQFQDTWGWAQYKRGDFNGAIATLEAAAVAMPNLAAIHYHLGMSYAAAGQNEKAAEKFKAAFSLEPDGTPLKDSIRAAMK</sequence>
<name>A0A0R3N687_9BRAD</name>
<dbReference type="SMART" id="SM00028">
    <property type="entry name" value="TPR"/>
    <property type="match status" value="13"/>
</dbReference>
<feature type="repeat" description="TPR" evidence="1">
    <location>
        <begin position="750"/>
        <end position="783"/>
    </location>
</feature>
<dbReference type="PROSITE" id="PS50005">
    <property type="entry name" value="TPR"/>
    <property type="match status" value="2"/>
</dbReference>
<accession>A0A0R3N687</accession>
<dbReference type="RefSeq" id="WP_063800281.1">
    <property type="nucleotide sequence ID" value="NZ_LLYB01000034.1"/>
</dbReference>
<dbReference type="Pfam" id="PF13432">
    <property type="entry name" value="TPR_16"/>
    <property type="match status" value="3"/>
</dbReference>
<dbReference type="Pfam" id="PF14559">
    <property type="entry name" value="TPR_19"/>
    <property type="match status" value="2"/>
</dbReference>
<reference evidence="2 3" key="1">
    <citation type="submission" date="2014-03" db="EMBL/GenBank/DDBJ databases">
        <title>Bradyrhizobium valentinum sp. nov., isolated from effective nodules of Lupinus mariae-josephae, a lupine endemic of basic-lime soils in Eastern Spain.</title>
        <authorList>
            <person name="Duran D."/>
            <person name="Rey L."/>
            <person name="Navarro A."/>
            <person name="Busquets A."/>
            <person name="Imperial J."/>
            <person name="Ruiz-Argueso T."/>
        </authorList>
    </citation>
    <scope>NUCLEOTIDE SEQUENCE [LARGE SCALE GENOMIC DNA]</scope>
    <source>
        <strain evidence="2 3">CCBAU 23086</strain>
    </source>
</reference>
<dbReference type="Proteomes" id="UP000051660">
    <property type="component" value="Unassembled WGS sequence"/>
</dbReference>
<evidence type="ECO:0000313" key="2">
    <source>
        <dbReference type="EMBL" id="KRR27890.1"/>
    </source>
</evidence>
<dbReference type="Pfam" id="PF04733">
    <property type="entry name" value="Coatomer_E"/>
    <property type="match status" value="1"/>
</dbReference>
<gene>
    <name evidence="2" type="ORF">CQ14_08615</name>
</gene>
<dbReference type="SUPFAM" id="SSF48452">
    <property type="entry name" value="TPR-like"/>
    <property type="match status" value="4"/>
</dbReference>
<proteinExistence type="predicted"/>
<feature type="repeat" description="TPR" evidence="1">
    <location>
        <begin position="578"/>
        <end position="611"/>
    </location>
</feature>
<comment type="caution">
    <text evidence="2">The sequence shown here is derived from an EMBL/GenBank/DDBJ whole genome shotgun (WGS) entry which is preliminary data.</text>
</comment>
<dbReference type="PROSITE" id="PS51257">
    <property type="entry name" value="PROKAR_LIPOPROTEIN"/>
    <property type="match status" value="1"/>
</dbReference>
<dbReference type="PANTHER" id="PTHR12558:SF13">
    <property type="entry name" value="CELL DIVISION CYCLE PROTEIN 27 HOMOLOG"/>
    <property type="match status" value="1"/>
</dbReference>
<evidence type="ECO:0000256" key="1">
    <source>
        <dbReference type="PROSITE-ProRule" id="PRU00339"/>
    </source>
</evidence>
<dbReference type="InterPro" id="IPR019734">
    <property type="entry name" value="TPR_rpt"/>
</dbReference>
<dbReference type="SMART" id="SM00386">
    <property type="entry name" value="HAT"/>
    <property type="match status" value="4"/>
</dbReference>
<dbReference type="Gene3D" id="1.25.40.10">
    <property type="entry name" value="Tetratricopeptide repeat domain"/>
    <property type="match status" value="5"/>
</dbReference>
<organism evidence="2 3">
    <name type="scientific">Bradyrhizobium lablabi</name>
    <dbReference type="NCBI Taxonomy" id="722472"/>
    <lineage>
        <taxon>Bacteria</taxon>
        <taxon>Pseudomonadati</taxon>
        <taxon>Pseudomonadota</taxon>
        <taxon>Alphaproteobacteria</taxon>
        <taxon>Hyphomicrobiales</taxon>
        <taxon>Nitrobacteraceae</taxon>
        <taxon>Bradyrhizobium</taxon>
    </lineage>
</organism>
<evidence type="ECO:0000313" key="3">
    <source>
        <dbReference type="Proteomes" id="UP000051660"/>
    </source>
</evidence>